<evidence type="ECO:0000256" key="2">
    <source>
        <dbReference type="SAM" id="Phobius"/>
    </source>
</evidence>
<dbReference type="EMBL" id="BHYM01000038">
    <property type="protein sequence ID" value="GCE40937.1"/>
    <property type="molecule type" value="Genomic_DNA"/>
</dbReference>
<accession>A0A402CBS4</accession>
<keyword evidence="2" id="KW-1133">Transmembrane helix</keyword>
<dbReference type="Proteomes" id="UP000287519">
    <property type="component" value="Unassembled WGS sequence"/>
</dbReference>
<evidence type="ECO:0000313" key="3">
    <source>
        <dbReference type="EMBL" id="GCE40937.1"/>
    </source>
</evidence>
<feature type="transmembrane region" description="Helical" evidence="2">
    <location>
        <begin position="64"/>
        <end position="85"/>
    </location>
</feature>
<feature type="transmembrane region" description="Helical" evidence="2">
    <location>
        <begin position="110"/>
        <end position="133"/>
    </location>
</feature>
<proteinExistence type="predicted"/>
<evidence type="ECO:0000313" key="4">
    <source>
        <dbReference type="Proteomes" id="UP000287519"/>
    </source>
</evidence>
<feature type="region of interest" description="Disordered" evidence="1">
    <location>
        <begin position="155"/>
        <end position="185"/>
    </location>
</feature>
<comment type="caution">
    <text evidence="3">The sequence shown here is derived from an EMBL/GenBank/DDBJ whole genome shotgun (WGS) entry which is preliminary data.</text>
</comment>
<reference evidence="3 4" key="1">
    <citation type="submission" date="2018-11" db="EMBL/GenBank/DDBJ databases">
        <title>Microbial catabolism of amino acid.</title>
        <authorList>
            <person name="Hibi M."/>
            <person name="Ogawa J."/>
        </authorList>
    </citation>
    <scope>NUCLEOTIDE SEQUENCE [LARGE SCALE GENOMIC DNA]</scope>
    <source>
        <strain evidence="3 4">C31-06</strain>
    </source>
</reference>
<organism evidence="3 4">
    <name type="scientific">Rhodococcus wratislaviensis</name>
    <name type="common">Tsukamurella wratislaviensis</name>
    <dbReference type="NCBI Taxonomy" id="44752"/>
    <lineage>
        <taxon>Bacteria</taxon>
        <taxon>Bacillati</taxon>
        <taxon>Actinomycetota</taxon>
        <taxon>Actinomycetes</taxon>
        <taxon>Mycobacteriales</taxon>
        <taxon>Nocardiaceae</taxon>
        <taxon>Rhodococcus</taxon>
    </lineage>
</organism>
<gene>
    <name evidence="3" type="ORF">Rhow_004580</name>
</gene>
<evidence type="ECO:0000256" key="1">
    <source>
        <dbReference type="SAM" id="MobiDB-lite"/>
    </source>
</evidence>
<dbReference type="OrthoDB" id="4483784at2"/>
<feature type="compositionally biased region" description="Basic and acidic residues" evidence="1">
    <location>
        <begin position="155"/>
        <end position="169"/>
    </location>
</feature>
<keyword evidence="4" id="KW-1185">Reference proteome</keyword>
<dbReference type="AlphaFoldDB" id="A0A402CBS4"/>
<feature type="transmembrane region" description="Helical" evidence="2">
    <location>
        <begin position="32"/>
        <end position="52"/>
    </location>
</feature>
<sequence length="338" mass="36482">MTLALAALVFTLSFDAQRQLILEIGVKPEYAWMAPVALDITTTAALLGLTVLADDEEYHSARVYCRAFAVATVLLSVAGNGYHAFGLANVRLDQAAAGIDVGYDPQPAKVAAFIATIAPLLFLALMHLFTLMLRAIVNERARYLRVVSEHLQREQESAERSAPVDDRSHAPAVPLPGSGDELTAPIPDLQAAITPTSHPFEPDEETGAADASDHNALGAVVSPGLEAVHDLHFSAPTTRNGYEQTESGLQAFLAGCNLRPQEKEVAALLIEQPTLTYAQVADMLPDEPVESTVCRRWHRFKNAAIDEGFDIPPLPRLPLNPSKAEAEAFSDNHELIPV</sequence>
<name>A0A402CBS4_RHOWR</name>
<protein>
    <submittedName>
        <fullName evidence="3">Phage excisionase</fullName>
    </submittedName>
</protein>
<keyword evidence="2" id="KW-0812">Transmembrane</keyword>
<keyword evidence="2" id="KW-0472">Membrane</keyword>